<evidence type="ECO:0000313" key="7">
    <source>
        <dbReference type="Proteomes" id="UP000732527"/>
    </source>
</evidence>
<name>A0A6B9HX76_LACJH</name>
<comment type="caution">
    <text evidence="6">The sequence shown here is derived from an EMBL/GenBank/DDBJ whole genome shotgun (WGS) entry which is preliminary data.</text>
</comment>
<protein>
    <submittedName>
        <fullName evidence="6">MFS transporter</fullName>
    </submittedName>
</protein>
<dbReference type="Proteomes" id="UP000732527">
    <property type="component" value="Unassembled WGS sequence"/>
</dbReference>
<dbReference type="PANTHER" id="PTHR23513">
    <property type="entry name" value="INTEGRAL MEMBRANE EFFLUX PROTEIN-RELATED"/>
    <property type="match status" value="1"/>
</dbReference>
<keyword evidence="4" id="KW-1133">Transmembrane helix</keyword>
<dbReference type="InterPro" id="IPR036259">
    <property type="entry name" value="MFS_trans_sf"/>
</dbReference>
<evidence type="ECO:0000256" key="4">
    <source>
        <dbReference type="ARBA" id="ARBA00022989"/>
    </source>
</evidence>
<dbReference type="PANTHER" id="PTHR23513:SF6">
    <property type="entry name" value="MAJOR FACILITATOR SUPERFAMILY ASSOCIATED DOMAIN-CONTAINING PROTEIN"/>
    <property type="match status" value="1"/>
</dbReference>
<comment type="subcellular location">
    <subcellularLocation>
        <location evidence="1">Cell membrane</location>
        <topology evidence="1">Multi-pass membrane protein</topology>
    </subcellularLocation>
</comment>
<dbReference type="AlphaFoldDB" id="A0A6B9HX76"/>
<evidence type="ECO:0000256" key="1">
    <source>
        <dbReference type="ARBA" id="ARBA00004651"/>
    </source>
</evidence>
<dbReference type="EMBL" id="DYYQ01000005">
    <property type="protein sequence ID" value="HJE48637.1"/>
    <property type="molecule type" value="Genomic_DNA"/>
</dbReference>
<reference evidence="6" key="1">
    <citation type="journal article" date="2021" name="PeerJ">
        <title>Extensive microbial diversity within the chicken gut microbiome revealed by metagenomics and culture.</title>
        <authorList>
            <person name="Gilroy R."/>
            <person name="Ravi A."/>
            <person name="Getino M."/>
            <person name="Pursley I."/>
            <person name="Horton D.L."/>
            <person name="Alikhan N.F."/>
            <person name="Baker D."/>
            <person name="Gharbi K."/>
            <person name="Hall N."/>
            <person name="Watson M."/>
            <person name="Adriaenssens E.M."/>
            <person name="Foster-Nyarko E."/>
            <person name="Jarju S."/>
            <person name="Secka A."/>
            <person name="Antonio M."/>
            <person name="Oren A."/>
            <person name="Chaudhuri R.R."/>
            <person name="La Ragione R."/>
            <person name="Hildebrand F."/>
            <person name="Pallen M.J."/>
        </authorList>
    </citation>
    <scope>NUCLEOTIDE SEQUENCE</scope>
    <source>
        <strain evidence="6">CHK192-2623</strain>
    </source>
</reference>
<keyword evidence="5" id="KW-0472">Membrane</keyword>
<reference evidence="6" key="2">
    <citation type="submission" date="2021-09" db="EMBL/GenBank/DDBJ databases">
        <authorList>
            <person name="Gilroy R."/>
        </authorList>
    </citation>
    <scope>NUCLEOTIDE SEQUENCE</scope>
    <source>
        <strain evidence="6">CHK192-2623</strain>
    </source>
</reference>
<dbReference type="GO" id="GO:0005886">
    <property type="term" value="C:plasma membrane"/>
    <property type="evidence" value="ECO:0007669"/>
    <property type="project" value="UniProtKB-SubCell"/>
</dbReference>
<organism evidence="6 7">
    <name type="scientific">Lactobacillus johnsonii</name>
    <dbReference type="NCBI Taxonomy" id="33959"/>
    <lineage>
        <taxon>Bacteria</taxon>
        <taxon>Bacillati</taxon>
        <taxon>Bacillota</taxon>
        <taxon>Bacilli</taxon>
        <taxon>Lactobacillales</taxon>
        <taxon>Lactobacillaceae</taxon>
        <taxon>Lactobacillus</taxon>
    </lineage>
</organism>
<evidence type="ECO:0000256" key="5">
    <source>
        <dbReference type="ARBA" id="ARBA00023136"/>
    </source>
</evidence>
<dbReference type="Gene3D" id="1.20.1250.20">
    <property type="entry name" value="MFS general substrate transporter like domains"/>
    <property type="match status" value="1"/>
</dbReference>
<keyword evidence="3" id="KW-0812">Transmembrane</keyword>
<gene>
    <name evidence="6" type="ORF">K8V69_00340</name>
</gene>
<proteinExistence type="predicted"/>
<dbReference type="SUPFAM" id="SSF103473">
    <property type="entry name" value="MFS general substrate transporter"/>
    <property type="match status" value="1"/>
</dbReference>
<keyword evidence="2" id="KW-1003">Cell membrane</keyword>
<accession>A0A6B9HX76</accession>
<evidence type="ECO:0000313" key="6">
    <source>
        <dbReference type="EMBL" id="HJE48637.1"/>
    </source>
</evidence>
<evidence type="ECO:0000256" key="2">
    <source>
        <dbReference type="ARBA" id="ARBA00022475"/>
    </source>
</evidence>
<dbReference type="RefSeq" id="WP_158172012.1">
    <property type="nucleotide sequence ID" value="NZ_CP039261.1"/>
</dbReference>
<sequence length="425" mass="46106">MNVFLKNKNYRKFSIASFLSSAGDILFYLAFMTYASKLQNYSLALSLIAISESIPRLFYIVGGYFADRTKNKYRNIVLAAIIRFMLYSIVGFLLISNLSQWNLVIIIAGINFISDIIGTYSGGLVSPLIVNLVGNDEFAEAEGFTNGLGEIVNVSAQFIGSGLLLFLSYSNLAFINALTFLAAGLLFANVGFKQIFNRETKTQQDESVNDQNFIDTVKSSYQQAKKEHGLLTIIFVMAALNGSLGSMNALVSIVMAANRSTMIISSYSFTLAIIGVVGSCGTALGSMFGPQLTKKLSIFSVTNFSIVIDVCAIVAILAANIYLILPLFFLITVTASTASLKLTQWLVSSVDRTVLASSMGLLNTIVMIAVPVMTTVFSTISGTTNVKYALILLLLVEIVELVIAIRLSMKTKKTEVEISTSVDSK</sequence>
<evidence type="ECO:0000256" key="3">
    <source>
        <dbReference type="ARBA" id="ARBA00022692"/>
    </source>
</evidence>